<evidence type="ECO:0000313" key="3">
    <source>
        <dbReference type="Proteomes" id="UP000501690"/>
    </source>
</evidence>
<sequence length="306" mass="35266">MADRISSLPDSILCDILSSLPTKEVVATSVLSKRWILLWRSVPSFHFDYNHDKYKEACTHFLQLVDSFLLSRDREQPLHRFCLTFDSTLDQTICIKTWITAAVSGRVQHLDLNCDRDIVMPSVFSCKSLVVLKLNSITVEDFSSVDLPLLKILYLNSVSLPRYLDLSQILSGCPNLEDLEVMGLACETKGKFNRLTKLVRASINENLLPLEIVKDVEVLLLNWVYQRNLDLDFDFQNLVQLELDLQANEDWLWVLKLLKHCPNLQSLVICIYKEALENMLGHIHKVFRHAFHHTLKHVVLKVTVVL</sequence>
<dbReference type="SMART" id="SM00256">
    <property type="entry name" value="FBOX"/>
    <property type="match status" value="1"/>
</dbReference>
<dbReference type="PROSITE" id="PS50181">
    <property type="entry name" value="FBOX"/>
    <property type="match status" value="1"/>
</dbReference>
<dbReference type="InterPro" id="IPR001810">
    <property type="entry name" value="F-box_dom"/>
</dbReference>
<dbReference type="SUPFAM" id="SSF81383">
    <property type="entry name" value="F-box domain"/>
    <property type="match status" value="1"/>
</dbReference>
<dbReference type="EMBL" id="CP039349">
    <property type="protein sequence ID" value="QCD95200.1"/>
    <property type="molecule type" value="Genomic_DNA"/>
</dbReference>
<organism evidence="2 3">
    <name type="scientific">Vigna unguiculata</name>
    <name type="common">Cowpea</name>
    <dbReference type="NCBI Taxonomy" id="3917"/>
    <lineage>
        <taxon>Eukaryota</taxon>
        <taxon>Viridiplantae</taxon>
        <taxon>Streptophyta</taxon>
        <taxon>Embryophyta</taxon>
        <taxon>Tracheophyta</taxon>
        <taxon>Spermatophyta</taxon>
        <taxon>Magnoliopsida</taxon>
        <taxon>eudicotyledons</taxon>
        <taxon>Gunneridae</taxon>
        <taxon>Pentapetalae</taxon>
        <taxon>rosids</taxon>
        <taxon>fabids</taxon>
        <taxon>Fabales</taxon>
        <taxon>Fabaceae</taxon>
        <taxon>Papilionoideae</taxon>
        <taxon>50 kb inversion clade</taxon>
        <taxon>NPAAA clade</taxon>
        <taxon>indigoferoid/millettioid clade</taxon>
        <taxon>Phaseoleae</taxon>
        <taxon>Vigna</taxon>
    </lineage>
</organism>
<gene>
    <name evidence="2" type="ORF">DEO72_LG5g3293</name>
</gene>
<feature type="domain" description="F-box" evidence="1">
    <location>
        <begin position="2"/>
        <end position="57"/>
    </location>
</feature>
<dbReference type="InterPro" id="IPR055411">
    <property type="entry name" value="LRR_FXL15/At3g58940/PEG3-like"/>
</dbReference>
<dbReference type="InterPro" id="IPR036047">
    <property type="entry name" value="F-box-like_dom_sf"/>
</dbReference>
<dbReference type="Gene3D" id="1.20.1280.50">
    <property type="match status" value="1"/>
</dbReference>
<dbReference type="Proteomes" id="UP000501690">
    <property type="component" value="Linkage Group LG5"/>
</dbReference>
<dbReference type="AlphaFoldDB" id="A0A4D6M374"/>
<evidence type="ECO:0000259" key="1">
    <source>
        <dbReference type="PROSITE" id="PS50181"/>
    </source>
</evidence>
<reference evidence="2 3" key="1">
    <citation type="submission" date="2019-04" db="EMBL/GenBank/DDBJ databases">
        <title>An improved genome assembly and genetic linkage map for asparagus bean, Vigna unguiculata ssp. sesquipedialis.</title>
        <authorList>
            <person name="Xia Q."/>
            <person name="Zhang R."/>
            <person name="Dong Y."/>
        </authorList>
    </citation>
    <scope>NUCLEOTIDE SEQUENCE [LARGE SCALE GENOMIC DNA]</scope>
    <source>
        <tissue evidence="2">Leaf</tissue>
    </source>
</reference>
<dbReference type="PANTHER" id="PTHR31293">
    <property type="entry name" value="RNI-LIKE SUPERFAMILY PROTEIN"/>
    <property type="match status" value="1"/>
</dbReference>
<dbReference type="Pfam" id="PF24758">
    <property type="entry name" value="LRR_At5g56370"/>
    <property type="match status" value="1"/>
</dbReference>
<proteinExistence type="predicted"/>
<accession>A0A4D6M374</accession>
<name>A0A4D6M374_VIGUN</name>
<dbReference type="CDD" id="cd22160">
    <property type="entry name" value="F-box_AtFBL13-like"/>
    <property type="match status" value="1"/>
</dbReference>
<keyword evidence="3" id="KW-1185">Reference proteome</keyword>
<dbReference type="InterPro" id="IPR055294">
    <property type="entry name" value="FBL60-like"/>
</dbReference>
<dbReference type="Pfam" id="PF00646">
    <property type="entry name" value="F-box"/>
    <property type="match status" value="1"/>
</dbReference>
<dbReference type="InterPro" id="IPR053781">
    <property type="entry name" value="F-box_AtFBL13-like"/>
</dbReference>
<dbReference type="InterPro" id="IPR032675">
    <property type="entry name" value="LRR_dom_sf"/>
</dbReference>
<protein>
    <recommendedName>
        <fullName evidence="1">F-box domain-containing protein</fullName>
    </recommendedName>
</protein>
<dbReference type="Gene3D" id="3.80.10.10">
    <property type="entry name" value="Ribonuclease Inhibitor"/>
    <property type="match status" value="1"/>
</dbReference>
<dbReference type="SUPFAM" id="SSF52058">
    <property type="entry name" value="L domain-like"/>
    <property type="match status" value="1"/>
</dbReference>
<dbReference type="PANTHER" id="PTHR31293:SF12">
    <property type="entry name" value="RNI-LIKE SUPERFAMILY PROTEIN"/>
    <property type="match status" value="1"/>
</dbReference>
<evidence type="ECO:0000313" key="2">
    <source>
        <dbReference type="EMBL" id="QCD95200.1"/>
    </source>
</evidence>